<dbReference type="GO" id="GO:0031902">
    <property type="term" value="C:late endosome membrane"/>
    <property type="evidence" value="ECO:0007669"/>
    <property type="project" value="TreeGrafter"/>
</dbReference>
<proteinExistence type="predicted"/>
<dbReference type="Gene3D" id="2.40.160.110">
    <property type="match status" value="1"/>
</dbReference>
<keyword evidence="4 7" id="KW-1133">Transmembrane helix</keyword>
<keyword evidence="2 7" id="KW-0812">Transmembrane</keyword>
<organism evidence="10 11">
    <name type="scientific">Mesorhabditis belari</name>
    <dbReference type="NCBI Taxonomy" id="2138241"/>
    <lineage>
        <taxon>Eukaryota</taxon>
        <taxon>Metazoa</taxon>
        <taxon>Ecdysozoa</taxon>
        <taxon>Nematoda</taxon>
        <taxon>Chromadorea</taxon>
        <taxon>Rhabditida</taxon>
        <taxon>Rhabditina</taxon>
        <taxon>Rhabditomorpha</taxon>
        <taxon>Rhabditoidea</taxon>
        <taxon>Rhabditidae</taxon>
        <taxon>Mesorhabditinae</taxon>
        <taxon>Mesorhabditis</taxon>
    </lineage>
</organism>
<dbReference type="Pfam" id="PF21222">
    <property type="entry name" value="Lamp2_2nd"/>
    <property type="match status" value="1"/>
</dbReference>
<evidence type="ECO:0000313" key="10">
    <source>
        <dbReference type="Proteomes" id="UP000887575"/>
    </source>
</evidence>
<comment type="subcellular location">
    <subcellularLocation>
        <location evidence="1">Cell membrane</location>
        <topology evidence="1">Single-pass type I membrane protein</topology>
    </subcellularLocation>
</comment>
<feature type="domain" description="Lysosome-associated membrane glycoprotein 2-like transmembrane" evidence="9">
    <location>
        <begin position="203"/>
        <end position="234"/>
    </location>
</feature>
<keyword evidence="3 8" id="KW-0732">Signal</keyword>
<keyword evidence="10" id="KW-1185">Reference proteome</keyword>
<feature type="chain" id="PRO_5042006040" description="Lysosome-associated membrane glycoprotein 2-like transmembrane domain-containing protein" evidence="8">
    <location>
        <begin position="18"/>
        <end position="237"/>
    </location>
</feature>
<evidence type="ECO:0000313" key="11">
    <source>
        <dbReference type="WBParaSite" id="MBELARI_LOCUS4908"/>
    </source>
</evidence>
<evidence type="ECO:0000256" key="6">
    <source>
        <dbReference type="ARBA" id="ARBA00023180"/>
    </source>
</evidence>
<sequence>MKSMLIVLLLALGVVECVQDHWFVKNQVTDESCIIIDSDATGSIKINGKDVPFVFANETTAGSGCHESYQAHLANKLVLDFYPQEMDETEAAKWSMSLIFVKTDENNSRLANWNLTTHNIDGTNFTVESNFTREGDASDAVKSSILEGYRCSSLELHFQNDTTVTFNNISAVAFGTINGTVLPADMKYQLCPKDTPSKTSAVVPIVVGCFLGGLVCAVLIAYMIGRYRARSQGYASV</sequence>
<reference evidence="11" key="1">
    <citation type="submission" date="2024-02" db="UniProtKB">
        <authorList>
            <consortium name="WormBaseParasite"/>
        </authorList>
    </citation>
    <scope>IDENTIFICATION</scope>
</reference>
<dbReference type="InterPro" id="IPR002000">
    <property type="entry name" value="Lysosome-assoc_membr_glycop"/>
</dbReference>
<dbReference type="Proteomes" id="UP000887575">
    <property type="component" value="Unassembled WGS sequence"/>
</dbReference>
<feature type="signal peptide" evidence="8">
    <location>
        <begin position="1"/>
        <end position="17"/>
    </location>
</feature>
<protein>
    <recommendedName>
        <fullName evidence="9">Lysosome-associated membrane glycoprotein 2-like transmembrane domain-containing protein</fullName>
    </recommendedName>
</protein>
<evidence type="ECO:0000256" key="4">
    <source>
        <dbReference type="ARBA" id="ARBA00022989"/>
    </source>
</evidence>
<keyword evidence="6" id="KW-0325">Glycoprotein</keyword>
<evidence type="ECO:0000256" key="7">
    <source>
        <dbReference type="SAM" id="Phobius"/>
    </source>
</evidence>
<dbReference type="AlphaFoldDB" id="A0AAF3FE48"/>
<dbReference type="GO" id="GO:0005765">
    <property type="term" value="C:lysosomal membrane"/>
    <property type="evidence" value="ECO:0007669"/>
    <property type="project" value="TreeGrafter"/>
</dbReference>
<dbReference type="GO" id="GO:0072594">
    <property type="term" value="P:establishment of protein localization to organelle"/>
    <property type="evidence" value="ECO:0007669"/>
    <property type="project" value="TreeGrafter"/>
</dbReference>
<dbReference type="PANTHER" id="PTHR11506">
    <property type="entry name" value="LYSOSOME-ASSOCIATED MEMBRANE GLYCOPROTEIN"/>
    <property type="match status" value="1"/>
</dbReference>
<dbReference type="GO" id="GO:0005886">
    <property type="term" value="C:plasma membrane"/>
    <property type="evidence" value="ECO:0007669"/>
    <property type="project" value="TreeGrafter"/>
</dbReference>
<accession>A0AAF3FE48</accession>
<evidence type="ECO:0000256" key="5">
    <source>
        <dbReference type="ARBA" id="ARBA00023136"/>
    </source>
</evidence>
<evidence type="ECO:0000256" key="1">
    <source>
        <dbReference type="ARBA" id="ARBA00004251"/>
    </source>
</evidence>
<evidence type="ECO:0000256" key="8">
    <source>
        <dbReference type="SAM" id="SignalP"/>
    </source>
</evidence>
<dbReference type="InterPro" id="IPR048524">
    <property type="entry name" value="Lamp2-like_TM"/>
</dbReference>
<name>A0AAF3FE48_9BILA</name>
<evidence type="ECO:0000256" key="2">
    <source>
        <dbReference type="ARBA" id="ARBA00022692"/>
    </source>
</evidence>
<feature type="transmembrane region" description="Helical" evidence="7">
    <location>
        <begin position="201"/>
        <end position="224"/>
    </location>
</feature>
<dbReference type="WBParaSite" id="MBELARI_LOCUS4908">
    <property type="protein sequence ID" value="MBELARI_LOCUS4908"/>
    <property type="gene ID" value="MBELARI_LOCUS4908"/>
</dbReference>
<evidence type="ECO:0000259" key="9">
    <source>
        <dbReference type="Pfam" id="PF21222"/>
    </source>
</evidence>
<keyword evidence="5 7" id="KW-0472">Membrane</keyword>
<dbReference type="PANTHER" id="PTHR11506:SF35">
    <property type="entry name" value="LYSOSOME-ASSOCIATED MEMBRANE GLYCOPROTEIN 5"/>
    <property type="match status" value="1"/>
</dbReference>
<evidence type="ECO:0000256" key="3">
    <source>
        <dbReference type="ARBA" id="ARBA00022729"/>
    </source>
</evidence>